<organism evidence="8 9">
    <name type="scientific">Candidatus Terasakiella magnetica</name>
    <dbReference type="NCBI Taxonomy" id="1867952"/>
    <lineage>
        <taxon>Bacteria</taxon>
        <taxon>Pseudomonadati</taxon>
        <taxon>Pseudomonadota</taxon>
        <taxon>Alphaproteobacteria</taxon>
        <taxon>Rhodospirillales</taxon>
        <taxon>Terasakiellaceae</taxon>
        <taxon>Terasakiella</taxon>
    </lineage>
</organism>
<feature type="binding site" evidence="6">
    <location>
        <position position="94"/>
    </location>
    <ligand>
        <name>S-adenosyl-L-methionine</name>
        <dbReference type="ChEBI" id="CHEBI:59789"/>
    </ligand>
</feature>
<reference evidence="8 9" key="1">
    <citation type="submission" date="2016-07" db="EMBL/GenBank/DDBJ databases">
        <authorList>
            <person name="Lefevre C.T."/>
        </authorList>
    </citation>
    <scope>NUCLEOTIDE SEQUENCE [LARGE SCALE GENOMIC DNA]</scope>
    <source>
        <strain evidence="8">PR1</strain>
    </source>
</reference>
<feature type="binding site" evidence="6">
    <location>
        <position position="101"/>
    </location>
    <ligand>
        <name>S-adenosyl-L-methionine</name>
        <dbReference type="ChEBI" id="CHEBI:59789"/>
    </ligand>
</feature>
<proteinExistence type="inferred from homology"/>
<protein>
    <recommendedName>
        <fullName evidence="6">Ribosomal RNA small subunit methyltransferase H</fullName>
        <ecNumber evidence="6">2.1.1.199</ecNumber>
    </recommendedName>
    <alternativeName>
        <fullName evidence="6">16S rRNA m(4)C1402 methyltransferase</fullName>
    </alternativeName>
    <alternativeName>
        <fullName evidence="6">rRNA (cytosine-N(4)-)-methyltransferase RsmH</fullName>
    </alternativeName>
</protein>
<evidence type="ECO:0000313" key="9">
    <source>
        <dbReference type="Proteomes" id="UP000231658"/>
    </source>
</evidence>
<dbReference type="Pfam" id="PF01795">
    <property type="entry name" value="Methyltransf_5"/>
    <property type="match status" value="1"/>
</dbReference>
<evidence type="ECO:0000256" key="6">
    <source>
        <dbReference type="HAMAP-Rule" id="MF_01007"/>
    </source>
</evidence>
<evidence type="ECO:0000313" key="8">
    <source>
        <dbReference type="EMBL" id="SCA57418.1"/>
    </source>
</evidence>
<dbReference type="OrthoDB" id="9806637at2"/>
<dbReference type="SUPFAM" id="SSF53335">
    <property type="entry name" value="S-adenosyl-L-methionine-dependent methyltransferases"/>
    <property type="match status" value="1"/>
</dbReference>
<evidence type="ECO:0000256" key="4">
    <source>
        <dbReference type="ARBA" id="ARBA00022679"/>
    </source>
</evidence>
<evidence type="ECO:0000256" key="5">
    <source>
        <dbReference type="ARBA" id="ARBA00022691"/>
    </source>
</evidence>
<keyword evidence="9" id="KW-1185">Reference proteome</keyword>
<feature type="binding site" evidence="6">
    <location>
        <position position="77"/>
    </location>
    <ligand>
        <name>S-adenosyl-L-methionine</name>
        <dbReference type="ChEBI" id="CHEBI:59789"/>
    </ligand>
</feature>
<keyword evidence="2 6" id="KW-0698">rRNA processing</keyword>
<gene>
    <name evidence="8" type="primary">mraW</name>
    <name evidence="6" type="synonym">rsmH</name>
    <name evidence="8" type="ORF">MTBPR1_50174</name>
</gene>
<evidence type="ECO:0000256" key="2">
    <source>
        <dbReference type="ARBA" id="ARBA00022552"/>
    </source>
</evidence>
<dbReference type="NCBIfam" id="TIGR00006">
    <property type="entry name" value="16S rRNA (cytosine(1402)-N(4))-methyltransferase RsmH"/>
    <property type="match status" value="1"/>
</dbReference>
<dbReference type="PANTHER" id="PTHR11265:SF0">
    <property type="entry name" value="12S RRNA N4-METHYLCYTIDINE METHYLTRANSFERASE"/>
    <property type="match status" value="1"/>
</dbReference>
<comment type="function">
    <text evidence="6">Specifically methylates the N4 position of cytidine in position 1402 (C1402) of 16S rRNA.</text>
</comment>
<comment type="subcellular location">
    <subcellularLocation>
        <location evidence="6">Cytoplasm</location>
    </subcellularLocation>
</comment>
<dbReference type="PIRSF" id="PIRSF004486">
    <property type="entry name" value="MraW"/>
    <property type="match status" value="1"/>
</dbReference>
<dbReference type="Gene3D" id="1.10.150.170">
    <property type="entry name" value="Putative methyltransferase TM0872, insert domain"/>
    <property type="match status" value="1"/>
</dbReference>
<dbReference type="GO" id="GO:0071424">
    <property type="term" value="F:rRNA (cytosine-N4-)-methyltransferase activity"/>
    <property type="evidence" value="ECO:0007669"/>
    <property type="project" value="UniProtKB-UniRule"/>
</dbReference>
<name>A0A1C3RJH4_9PROT</name>
<dbReference type="InterPro" id="IPR023397">
    <property type="entry name" value="SAM-dep_MeTrfase_MraW_recog"/>
</dbReference>
<evidence type="ECO:0000256" key="1">
    <source>
        <dbReference type="ARBA" id="ARBA00010396"/>
    </source>
</evidence>
<dbReference type="SUPFAM" id="SSF81799">
    <property type="entry name" value="Putative methyltransferase TM0872, insert domain"/>
    <property type="match status" value="1"/>
</dbReference>
<dbReference type="Proteomes" id="UP000231658">
    <property type="component" value="Unassembled WGS sequence"/>
</dbReference>
<dbReference type="STRING" id="1867952.MTBPR1_50174"/>
<keyword evidence="6" id="KW-0963">Cytoplasm</keyword>
<accession>A0A1C3RJH4</accession>
<keyword evidence="3 6" id="KW-0489">Methyltransferase</keyword>
<keyword evidence="5 6" id="KW-0949">S-adenosyl-L-methionine</keyword>
<feature type="binding site" evidence="6">
    <location>
        <position position="50"/>
    </location>
    <ligand>
        <name>S-adenosyl-L-methionine</name>
        <dbReference type="ChEBI" id="CHEBI:59789"/>
    </ligand>
</feature>
<dbReference type="InterPro" id="IPR029063">
    <property type="entry name" value="SAM-dependent_MTases_sf"/>
</dbReference>
<dbReference type="PANTHER" id="PTHR11265">
    <property type="entry name" value="S-ADENOSYL-METHYLTRANSFERASE MRAW"/>
    <property type="match status" value="1"/>
</dbReference>
<comment type="similarity">
    <text evidence="1 6">Belongs to the methyltransferase superfamily. RsmH family.</text>
</comment>
<dbReference type="RefSeq" id="WP_069189448.1">
    <property type="nucleotide sequence ID" value="NZ_FLYE01000044.1"/>
</dbReference>
<dbReference type="Gene3D" id="3.40.50.150">
    <property type="entry name" value="Vaccinia Virus protein VP39"/>
    <property type="match status" value="1"/>
</dbReference>
<feature type="binding site" evidence="6">
    <location>
        <begin position="32"/>
        <end position="34"/>
    </location>
    <ligand>
        <name>S-adenosyl-L-methionine</name>
        <dbReference type="ChEBI" id="CHEBI:59789"/>
    </ligand>
</feature>
<dbReference type="FunFam" id="1.10.150.170:FF:000003">
    <property type="entry name" value="Ribosomal RNA small subunit methyltransferase H"/>
    <property type="match status" value="1"/>
</dbReference>
<evidence type="ECO:0000256" key="7">
    <source>
        <dbReference type="SAM" id="MobiDB-lite"/>
    </source>
</evidence>
<dbReference type="InterPro" id="IPR002903">
    <property type="entry name" value="RsmH"/>
</dbReference>
<sequence length="313" mass="34579">MSGHIPVLLKEIVEAVAPQDDDIIIDGTFGGGGYTKAILDGARCRVFGIDRDPDAIERGKALSKTLDNRLEMFEGCYGDMAALVNQKVNAVVLDIGVSSFQIDEADRGFSFREDGPLDMRMAQSGESAADVVNTYEEKELADIIYKYGEERHSRRVAKAIVEARREEKITTTGQLAKIVRSVVWQAKDKIDPATRTFQGLRIYVNDELGELMRGLAAAEELLLPGGRLVVVTFHSLEDRIVKKFFKERSGGNARTNRYMPDGGDTGPQATFKIINRKPVAPSEEECRENPRARSSKLRAGLRTEAPTWTGEAA</sequence>
<dbReference type="GO" id="GO:0070475">
    <property type="term" value="P:rRNA base methylation"/>
    <property type="evidence" value="ECO:0007669"/>
    <property type="project" value="UniProtKB-UniRule"/>
</dbReference>
<evidence type="ECO:0000256" key="3">
    <source>
        <dbReference type="ARBA" id="ARBA00022603"/>
    </source>
</evidence>
<keyword evidence="4 6" id="KW-0808">Transferase</keyword>
<comment type="catalytic activity">
    <reaction evidence="6">
        <text>cytidine(1402) in 16S rRNA + S-adenosyl-L-methionine = N(4)-methylcytidine(1402) in 16S rRNA + S-adenosyl-L-homocysteine + H(+)</text>
        <dbReference type="Rhea" id="RHEA:42928"/>
        <dbReference type="Rhea" id="RHEA-COMP:10286"/>
        <dbReference type="Rhea" id="RHEA-COMP:10287"/>
        <dbReference type="ChEBI" id="CHEBI:15378"/>
        <dbReference type="ChEBI" id="CHEBI:57856"/>
        <dbReference type="ChEBI" id="CHEBI:59789"/>
        <dbReference type="ChEBI" id="CHEBI:74506"/>
        <dbReference type="ChEBI" id="CHEBI:82748"/>
        <dbReference type="EC" id="2.1.1.199"/>
    </reaction>
</comment>
<dbReference type="HAMAP" id="MF_01007">
    <property type="entry name" value="16SrRNA_methyltr_H"/>
    <property type="match status" value="1"/>
</dbReference>
<dbReference type="AlphaFoldDB" id="A0A1C3RJH4"/>
<feature type="region of interest" description="Disordered" evidence="7">
    <location>
        <begin position="277"/>
        <end position="313"/>
    </location>
</feature>
<dbReference type="GO" id="GO:0005737">
    <property type="term" value="C:cytoplasm"/>
    <property type="evidence" value="ECO:0007669"/>
    <property type="project" value="UniProtKB-SubCell"/>
</dbReference>
<dbReference type="EMBL" id="FLYE01000044">
    <property type="protein sequence ID" value="SCA57418.1"/>
    <property type="molecule type" value="Genomic_DNA"/>
</dbReference>
<dbReference type="EC" id="2.1.1.199" evidence="6"/>